<dbReference type="Proteomes" id="UP000298652">
    <property type="component" value="Chromosome 9"/>
</dbReference>
<gene>
    <name evidence="1" type="ORF">SEVIR_9G120000v2</name>
</gene>
<proteinExistence type="predicted"/>
<dbReference type="AlphaFoldDB" id="A0A4U6SSF3"/>
<accession>A0A4U6SSF3</accession>
<evidence type="ECO:0000313" key="2">
    <source>
        <dbReference type="Proteomes" id="UP000298652"/>
    </source>
</evidence>
<dbReference type="EMBL" id="CM016560">
    <property type="protein sequence ID" value="TKV91767.1"/>
    <property type="molecule type" value="Genomic_DNA"/>
</dbReference>
<dbReference type="Gramene" id="TKV91767">
    <property type="protein sequence ID" value="TKV91767"/>
    <property type="gene ID" value="SEVIR_9G120000v2"/>
</dbReference>
<keyword evidence="2" id="KW-1185">Reference proteome</keyword>
<evidence type="ECO:0000313" key="1">
    <source>
        <dbReference type="EMBL" id="TKV91767.1"/>
    </source>
</evidence>
<reference evidence="1" key="1">
    <citation type="submission" date="2019-03" db="EMBL/GenBank/DDBJ databases">
        <title>WGS assembly of Setaria viridis.</title>
        <authorList>
            <person name="Huang P."/>
            <person name="Jenkins J."/>
            <person name="Grimwood J."/>
            <person name="Barry K."/>
            <person name="Healey A."/>
            <person name="Mamidi S."/>
            <person name="Sreedasyam A."/>
            <person name="Shu S."/>
            <person name="Feldman M."/>
            <person name="Wu J."/>
            <person name="Yu Y."/>
            <person name="Chen C."/>
            <person name="Johnson J."/>
            <person name="Rokhsar D."/>
            <person name="Baxter I."/>
            <person name="Schmutz J."/>
            <person name="Brutnell T."/>
            <person name="Kellogg E."/>
        </authorList>
    </citation>
    <scope>NUCLEOTIDE SEQUENCE [LARGE SCALE GENOMIC DNA]</scope>
</reference>
<protein>
    <submittedName>
        <fullName evidence="1">Uncharacterized protein</fullName>
    </submittedName>
</protein>
<sequence length="82" mass="8881">MKFCLAQLSTLKLEQCGATTALASWQQDGGVNKVLFDPTSCLHASGWNINDPHTYQATTFKYEREDSSDDPDGLSTAAVAVL</sequence>
<name>A0A4U6SSF3_SETVI</name>
<organism evidence="1 2">
    <name type="scientific">Setaria viridis</name>
    <name type="common">Green bristlegrass</name>
    <name type="synonym">Setaria italica subsp. viridis</name>
    <dbReference type="NCBI Taxonomy" id="4556"/>
    <lineage>
        <taxon>Eukaryota</taxon>
        <taxon>Viridiplantae</taxon>
        <taxon>Streptophyta</taxon>
        <taxon>Embryophyta</taxon>
        <taxon>Tracheophyta</taxon>
        <taxon>Spermatophyta</taxon>
        <taxon>Magnoliopsida</taxon>
        <taxon>Liliopsida</taxon>
        <taxon>Poales</taxon>
        <taxon>Poaceae</taxon>
        <taxon>PACMAD clade</taxon>
        <taxon>Panicoideae</taxon>
        <taxon>Panicodae</taxon>
        <taxon>Paniceae</taxon>
        <taxon>Cenchrinae</taxon>
        <taxon>Setaria</taxon>
    </lineage>
</organism>